<proteinExistence type="predicted"/>
<dbReference type="KEGG" id="sawl:NGM29_13370"/>
<dbReference type="EMBL" id="CP100355">
    <property type="protein sequence ID" value="UTF52767.1"/>
    <property type="molecule type" value="Genomic_DNA"/>
</dbReference>
<dbReference type="Proteomes" id="UP001056855">
    <property type="component" value="Chromosome"/>
</dbReference>
<protein>
    <submittedName>
        <fullName evidence="1">Uncharacterized protein</fullName>
    </submittedName>
</protein>
<name>A0A9E7SUE3_9EURY</name>
<evidence type="ECO:0000313" key="1">
    <source>
        <dbReference type="EMBL" id="UTF52767.1"/>
    </source>
</evidence>
<gene>
    <name evidence="1" type="ORF">NGM29_13370</name>
</gene>
<dbReference type="RefSeq" id="WP_254156813.1">
    <property type="nucleotide sequence ID" value="NZ_CP100355.1"/>
</dbReference>
<dbReference type="GeneID" id="73291054"/>
<accession>A0A9E7SUE3</accession>
<keyword evidence="2" id="KW-1185">Reference proteome</keyword>
<reference evidence="1" key="1">
    <citation type="submission" date="2022-06" db="EMBL/GenBank/DDBJ databases">
        <title>Diverse halophilic archaea isolated from saline environments.</title>
        <authorList>
            <person name="Cui H.-L."/>
        </authorList>
    </citation>
    <scope>NUCLEOTIDE SEQUENCE</scope>
    <source>
        <strain evidence="1">WLHS1</strain>
    </source>
</reference>
<sequence length="179" mass="19446">MSSKGTNGHPKTSLSGVGAIYNAARGRYTTETSCLHRLWRQRFPGARMETEAMLGTKMVGRNPAHWTRGCGARHVDLMSPVWSANPPYRIVEAKRFVTPGNLDAAVGSLVLERALLEAESNVAPHEIHPVAAFDGAAFDPYGDIPETMRVMVQCIDELGITLELATGNGFVSLNEVVVR</sequence>
<dbReference type="AlphaFoldDB" id="A0A9E7SUE3"/>
<organism evidence="1 2">
    <name type="scientific">Natronosalvus rutilus</name>
    <dbReference type="NCBI Taxonomy" id="2953753"/>
    <lineage>
        <taxon>Archaea</taxon>
        <taxon>Methanobacteriati</taxon>
        <taxon>Methanobacteriota</taxon>
        <taxon>Stenosarchaea group</taxon>
        <taxon>Halobacteria</taxon>
        <taxon>Halobacteriales</taxon>
        <taxon>Natrialbaceae</taxon>
        <taxon>Natronosalvus</taxon>
    </lineage>
</organism>
<evidence type="ECO:0000313" key="2">
    <source>
        <dbReference type="Proteomes" id="UP001056855"/>
    </source>
</evidence>